<name>A0A0G4G6K8_9ALVE</name>
<feature type="compositionally biased region" description="Basic and acidic residues" evidence="1">
    <location>
        <begin position="158"/>
        <end position="197"/>
    </location>
</feature>
<accession>A0A0G4G6K8</accession>
<evidence type="ECO:0000313" key="2">
    <source>
        <dbReference type="EMBL" id="CEM23987.1"/>
    </source>
</evidence>
<sequence>MREGEYGGDLPEAVLSSSHAQAHLPQQMTQAAVRQLERVLAGKPDVSVPICFPSQSAVSSQLQHHELEWQAAQLGVGSREALAEQSGRECTPSLTVPVHVEEKKEEDSFLETEDIDVVPEGMSAFRLGFFDKHKTKKRVRFAQEVEVKEFSQDDIVQRRAQEGKKSARVARNEQKEEREEQRGEKEKEKEEKGEQRDNRKKLKSKIEGKREQRSAKGKSQRVEVSHCKKVIEKMMSHVNPRKGHLDATEEEVRNGSHDEAMKKELKSFAENKVLKINGVRVPQKRRVMKT</sequence>
<gene>
    <name evidence="2" type="ORF">Cvel_20447</name>
</gene>
<evidence type="ECO:0000256" key="1">
    <source>
        <dbReference type="SAM" id="MobiDB-lite"/>
    </source>
</evidence>
<proteinExistence type="predicted"/>
<organism evidence="2">
    <name type="scientific">Chromera velia CCMP2878</name>
    <dbReference type="NCBI Taxonomy" id="1169474"/>
    <lineage>
        <taxon>Eukaryota</taxon>
        <taxon>Sar</taxon>
        <taxon>Alveolata</taxon>
        <taxon>Colpodellida</taxon>
        <taxon>Chromeraceae</taxon>
        <taxon>Chromera</taxon>
    </lineage>
</organism>
<dbReference type="AlphaFoldDB" id="A0A0G4G6K8"/>
<feature type="compositionally biased region" description="Basic and acidic residues" evidence="1">
    <location>
        <begin position="204"/>
        <end position="224"/>
    </location>
</feature>
<feature type="region of interest" description="Disordered" evidence="1">
    <location>
        <begin position="158"/>
        <end position="224"/>
    </location>
</feature>
<protein>
    <submittedName>
        <fullName evidence="2">Uncharacterized protein</fullName>
    </submittedName>
</protein>
<reference evidence="2" key="1">
    <citation type="submission" date="2014-11" db="EMBL/GenBank/DDBJ databases">
        <authorList>
            <person name="Otto D Thomas"/>
            <person name="Naeem Raeece"/>
        </authorList>
    </citation>
    <scope>NUCLEOTIDE SEQUENCE</scope>
</reference>
<dbReference type="VEuPathDB" id="CryptoDB:Cvel_20447"/>
<dbReference type="EMBL" id="CDMZ01000920">
    <property type="protein sequence ID" value="CEM23987.1"/>
    <property type="molecule type" value="Genomic_DNA"/>
</dbReference>
<dbReference type="PhylomeDB" id="A0A0G4G6K8"/>
<feature type="region of interest" description="Disordered" evidence="1">
    <location>
        <begin position="1"/>
        <end position="28"/>
    </location>
</feature>
<feature type="compositionally biased region" description="Polar residues" evidence="1">
    <location>
        <begin position="15"/>
        <end position="28"/>
    </location>
</feature>